<comment type="similarity">
    <text evidence="1">Belongs to the VPS25 family.</text>
</comment>
<organism evidence="5 6">
    <name type="scientific">Emericellopsis atlantica</name>
    <dbReference type="NCBI Taxonomy" id="2614577"/>
    <lineage>
        <taxon>Eukaryota</taxon>
        <taxon>Fungi</taxon>
        <taxon>Dikarya</taxon>
        <taxon>Ascomycota</taxon>
        <taxon>Pezizomycotina</taxon>
        <taxon>Sordariomycetes</taxon>
        <taxon>Hypocreomycetidae</taxon>
        <taxon>Hypocreales</taxon>
        <taxon>Bionectriaceae</taxon>
        <taxon>Emericellopsis</taxon>
    </lineage>
</organism>
<reference evidence="5" key="1">
    <citation type="journal article" date="2021" name="IMA Fungus">
        <title>Genomic characterization of three marine fungi, including Emericellopsis atlantica sp. nov. with signatures of a generalist lifestyle and marine biomass degradation.</title>
        <authorList>
            <person name="Hagestad O.C."/>
            <person name="Hou L."/>
            <person name="Andersen J.H."/>
            <person name="Hansen E.H."/>
            <person name="Altermark B."/>
            <person name="Li C."/>
            <person name="Kuhnert E."/>
            <person name="Cox R.J."/>
            <person name="Crous P.W."/>
            <person name="Spatafora J.W."/>
            <person name="Lail K."/>
            <person name="Amirebrahimi M."/>
            <person name="Lipzen A."/>
            <person name="Pangilinan J."/>
            <person name="Andreopoulos W."/>
            <person name="Hayes R.D."/>
            <person name="Ng V."/>
            <person name="Grigoriev I.V."/>
            <person name="Jackson S.A."/>
            <person name="Sutton T.D.S."/>
            <person name="Dobson A.D.W."/>
            <person name="Rama T."/>
        </authorList>
    </citation>
    <scope>NUCLEOTIDE SEQUENCE</scope>
    <source>
        <strain evidence="5">TS7</strain>
    </source>
</reference>
<dbReference type="InterPro" id="IPR014041">
    <property type="entry name" value="ESCRT-II_cplx_Vps25-sub_N"/>
</dbReference>
<dbReference type="PANTHER" id="PTHR13149:SF0">
    <property type="entry name" value="VACUOLAR PROTEIN-SORTING-ASSOCIATED PROTEIN 25"/>
    <property type="match status" value="1"/>
</dbReference>
<dbReference type="EMBL" id="MU251253">
    <property type="protein sequence ID" value="KAG9254637.1"/>
    <property type="molecule type" value="Genomic_DNA"/>
</dbReference>
<protein>
    <recommendedName>
        <fullName evidence="4">ESCRT-II complex subunit VPS25</fullName>
    </recommendedName>
</protein>
<evidence type="ECO:0000313" key="5">
    <source>
        <dbReference type="EMBL" id="KAG9254637.1"/>
    </source>
</evidence>
<dbReference type="OrthoDB" id="245150at2759"/>
<proteinExistence type="inferred from homology"/>
<evidence type="ECO:0000256" key="4">
    <source>
        <dbReference type="ARBA" id="ARBA00030094"/>
    </source>
</evidence>
<comment type="caution">
    <text evidence="5">The sequence shown here is derived from an EMBL/GenBank/DDBJ whole genome shotgun (WGS) entry which is preliminary data.</text>
</comment>
<dbReference type="GeneID" id="70298076"/>
<dbReference type="RefSeq" id="XP_046118561.1">
    <property type="nucleotide sequence ID" value="XM_046267173.1"/>
</dbReference>
<dbReference type="GO" id="GO:0000814">
    <property type="term" value="C:ESCRT II complex"/>
    <property type="evidence" value="ECO:0007669"/>
    <property type="project" value="InterPro"/>
</dbReference>
<dbReference type="AlphaFoldDB" id="A0A9P8CPX0"/>
<dbReference type="Proteomes" id="UP000887229">
    <property type="component" value="Unassembled WGS sequence"/>
</dbReference>
<dbReference type="PANTHER" id="PTHR13149">
    <property type="entry name" value="VACUOLAR PROTEIN SORTING-ASSOCIATED PROTEIN VPS25"/>
    <property type="match status" value="1"/>
</dbReference>
<dbReference type="SUPFAM" id="SSF46785">
    <property type="entry name" value="Winged helix' DNA-binding domain"/>
    <property type="match status" value="2"/>
</dbReference>
<sequence length="177" mass="20704">MSTAIQTEAGDTFPFPKDYSFPAFFTRQPNLQTHHAQLEKWSALVLAYARHHRLFRLSPTHPVFHNKKLDRRFAEPDARELLEHMRKDGRVEWVGNEVFVYWRKPEDWARKLEKWVEDTAQKGHVLTLYEITEGEATLGTEFHGMDGEVLLKALNHLVKRGRAQIFGQDDSLGVKFF</sequence>
<gene>
    <name evidence="5" type="ORF">F5Z01DRAFT_83035</name>
</gene>
<evidence type="ECO:0000256" key="2">
    <source>
        <dbReference type="ARBA" id="ARBA00022448"/>
    </source>
</evidence>
<accession>A0A9P8CPX0</accession>
<dbReference type="GO" id="GO:0043328">
    <property type="term" value="P:protein transport to vacuole involved in ubiquitin-dependent protein catabolic process via the multivesicular body sorting pathway"/>
    <property type="evidence" value="ECO:0007669"/>
    <property type="project" value="TreeGrafter"/>
</dbReference>
<keyword evidence="3" id="KW-0653">Protein transport</keyword>
<keyword evidence="2" id="KW-0813">Transport</keyword>
<dbReference type="GO" id="GO:0016236">
    <property type="term" value="P:macroautophagy"/>
    <property type="evidence" value="ECO:0007669"/>
    <property type="project" value="UniProtKB-ARBA"/>
</dbReference>
<dbReference type="InterPro" id="IPR036388">
    <property type="entry name" value="WH-like_DNA-bd_sf"/>
</dbReference>
<dbReference type="InterPro" id="IPR036390">
    <property type="entry name" value="WH_DNA-bd_sf"/>
</dbReference>
<dbReference type="GO" id="GO:0042803">
    <property type="term" value="F:protein homodimerization activity"/>
    <property type="evidence" value="ECO:0007669"/>
    <property type="project" value="TreeGrafter"/>
</dbReference>
<dbReference type="Gene3D" id="1.10.10.570">
    <property type="entry name" value="Winged helix' DNA-binding domain. Chain C. Domain 1"/>
    <property type="match status" value="1"/>
</dbReference>
<dbReference type="InterPro" id="IPR008570">
    <property type="entry name" value="ESCRT-II_cplx_Vps25-sub"/>
</dbReference>
<name>A0A9P8CPX0_9HYPO</name>
<dbReference type="GO" id="GO:0005198">
    <property type="term" value="F:structural molecule activity"/>
    <property type="evidence" value="ECO:0007669"/>
    <property type="project" value="TreeGrafter"/>
</dbReference>
<dbReference type="FunFam" id="1.10.10.10:FF:000141">
    <property type="entry name" value="vacuolar protein-sorting-associated protein 25"/>
    <property type="match status" value="1"/>
</dbReference>
<evidence type="ECO:0000256" key="1">
    <source>
        <dbReference type="ARBA" id="ARBA00009674"/>
    </source>
</evidence>
<dbReference type="Pfam" id="PF05871">
    <property type="entry name" value="ESCRT-II"/>
    <property type="match status" value="1"/>
</dbReference>
<keyword evidence="6" id="KW-1185">Reference proteome</keyword>
<dbReference type="Gene3D" id="1.10.10.10">
    <property type="entry name" value="Winged helix-like DNA-binding domain superfamily/Winged helix DNA-binding domain"/>
    <property type="match status" value="1"/>
</dbReference>
<evidence type="ECO:0000256" key="3">
    <source>
        <dbReference type="ARBA" id="ARBA00022927"/>
    </source>
</evidence>
<evidence type="ECO:0000313" key="6">
    <source>
        <dbReference type="Proteomes" id="UP000887229"/>
    </source>
</evidence>